<sequence length="102" mass="11631">MDTILPLLPFMHLFCRANSVSQPTTRSLPDSDFLLLSHSCVPRRIYKRPEILLSPCLDGPLVTVSLPFLWSNMLPLRLLHYALTFLLRTCTRPALIPGRRTS</sequence>
<proteinExistence type="predicted"/>
<organism evidence="1 2">
    <name type="scientific">Mycena maculata</name>
    <dbReference type="NCBI Taxonomy" id="230809"/>
    <lineage>
        <taxon>Eukaryota</taxon>
        <taxon>Fungi</taxon>
        <taxon>Dikarya</taxon>
        <taxon>Basidiomycota</taxon>
        <taxon>Agaricomycotina</taxon>
        <taxon>Agaricomycetes</taxon>
        <taxon>Agaricomycetidae</taxon>
        <taxon>Agaricales</taxon>
        <taxon>Marasmiineae</taxon>
        <taxon>Mycenaceae</taxon>
        <taxon>Mycena</taxon>
    </lineage>
</organism>
<name>A0AAD7NSJ1_9AGAR</name>
<comment type="caution">
    <text evidence="1">The sequence shown here is derived from an EMBL/GenBank/DDBJ whole genome shotgun (WGS) entry which is preliminary data.</text>
</comment>
<evidence type="ECO:0000313" key="1">
    <source>
        <dbReference type="EMBL" id="KAJ7772882.1"/>
    </source>
</evidence>
<dbReference type="Proteomes" id="UP001215280">
    <property type="component" value="Unassembled WGS sequence"/>
</dbReference>
<accession>A0AAD7NSJ1</accession>
<dbReference type="AlphaFoldDB" id="A0AAD7NSJ1"/>
<keyword evidence="2" id="KW-1185">Reference proteome</keyword>
<gene>
    <name evidence="1" type="ORF">DFH07DRAFT_146523</name>
</gene>
<evidence type="ECO:0000313" key="2">
    <source>
        <dbReference type="Proteomes" id="UP001215280"/>
    </source>
</evidence>
<dbReference type="EMBL" id="JARJLG010000018">
    <property type="protein sequence ID" value="KAJ7772882.1"/>
    <property type="molecule type" value="Genomic_DNA"/>
</dbReference>
<protein>
    <submittedName>
        <fullName evidence="1">Uncharacterized protein</fullName>
    </submittedName>
</protein>
<reference evidence="1" key="1">
    <citation type="submission" date="2023-03" db="EMBL/GenBank/DDBJ databases">
        <title>Massive genome expansion in bonnet fungi (Mycena s.s.) driven by repeated elements and novel gene families across ecological guilds.</title>
        <authorList>
            <consortium name="Lawrence Berkeley National Laboratory"/>
            <person name="Harder C.B."/>
            <person name="Miyauchi S."/>
            <person name="Viragh M."/>
            <person name="Kuo A."/>
            <person name="Thoen E."/>
            <person name="Andreopoulos B."/>
            <person name="Lu D."/>
            <person name="Skrede I."/>
            <person name="Drula E."/>
            <person name="Henrissat B."/>
            <person name="Morin E."/>
            <person name="Kohler A."/>
            <person name="Barry K."/>
            <person name="LaButti K."/>
            <person name="Morin E."/>
            <person name="Salamov A."/>
            <person name="Lipzen A."/>
            <person name="Mereny Z."/>
            <person name="Hegedus B."/>
            <person name="Baldrian P."/>
            <person name="Stursova M."/>
            <person name="Weitz H."/>
            <person name="Taylor A."/>
            <person name="Grigoriev I.V."/>
            <person name="Nagy L.G."/>
            <person name="Martin F."/>
            <person name="Kauserud H."/>
        </authorList>
    </citation>
    <scope>NUCLEOTIDE SEQUENCE</scope>
    <source>
        <strain evidence="1">CBHHK188m</strain>
    </source>
</reference>